<dbReference type="EMBL" id="JAAIJQ010000006">
    <property type="protein sequence ID" value="NEV60949.1"/>
    <property type="molecule type" value="Genomic_DNA"/>
</dbReference>
<dbReference type="InterPro" id="IPR003817">
    <property type="entry name" value="PS_Dcarbxylase"/>
</dbReference>
<dbReference type="PANTHER" id="PTHR10067:SF13">
    <property type="entry name" value="PHOSPHATIDYLSERINE DECARBOXYLASE"/>
    <property type="match status" value="1"/>
</dbReference>
<evidence type="ECO:0000256" key="4">
    <source>
        <dbReference type="ARBA" id="ARBA00023317"/>
    </source>
</evidence>
<proteinExistence type="predicted"/>
<evidence type="ECO:0000256" key="1">
    <source>
        <dbReference type="ARBA" id="ARBA00022793"/>
    </source>
</evidence>
<organism evidence="6 7">
    <name type="scientific">Thiorhodococcus minor</name>
    <dbReference type="NCBI Taxonomy" id="57489"/>
    <lineage>
        <taxon>Bacteria</taxon>
        <taxon>Pseudomonadati</taxon>
        <taxon>Pseudomonadota</taxon>
        <taxon>Gammaproteobacteria</taxon>
        <taxon>Chromatiales</taxon>
        <taxon>Chromatiaceae</taxon>
        <taxon>Thiorhodococcus</taxon>
    </lineage>
</organism>
<keyword evidence="5" id="KW-0732">Signal</keyword>
<dbReference type="PANTHER" id="PTHR10067">
    <property type="entry name" value="PHOSPHATIDYLSERINE DECARBOXYLASE"/>
    <property type="match status" value="1"/>
</dbReference>
<comment type="caution">
    <text evidence="6">The sequence shown here is derived from an EMBL/GenBank/DDBJ whole genome shotgun (WGS) entry which is preliminary data.</text>
</comment>
<keyword evidence="1" id="KW-0210">Decarboxylase</keyword>
<keyword evidence="4" id="KW-0670">Pyruvate</keyword>
<sequence>MKPGPRLEAALLLVAVLWSGWGVAAADSPCQGAIDQLLATYEEDAAFRALTDRALANVQPMPDTTGPNPWQGRDIHAMADFFARWCTFLPEVSGSHDDGLRYIKEFAQFYYRNEYGVAFVQQSPGREITQGFVRERGAFMDSAASAAKVAEWLADPRIEREDYQLPDPTRADGGFTSFNDFFARTLKDQAASRPQTLPERDYVIAAPTDCIMNTVPQRITDLQAEIPTKFNAALNIVELLGGSRYAERFVGGTALSCVLMPNTYHHYHAPVSGQVVEARLVGGAFFGYDNFPAWVPANGDVGAHGTELSQFEDFQRGYFIIDTGSYGHVALVAVGLNTISSVVFTDKLKSLSAPVSITRGDELGHFLYGGSLFIMIFEPGRYSSGAVKVRLGNQIGVFETPGD</sequence>
<gene>
    <name evidence="6" type="ORF">G3446_03385</name>
</gene>
<keyword evidence="7" id="KW-1185">Reference proteome</keyword>
<keyword evidence="2" id="KW-0865">Zymogen</keyword>
<accession>A0A6M0JUV8</accession>
<feature type="signal peptide" evidence="5">
    <location>
        <begin position="1"/>
        <end position="24"/>
    </location>
</feature>
<evidence type="ECO:0000256" key="3">
    <source>
        <dbReference type="ARBA" id="ARBA00023239"/>
    </source>
</evidence>
<keyword evidence="3" id="KW-0456">Lyase</keyword>
<dbReference type="GO" id="GO:0004609">
    <property type="term" value="F:phosphatidylserine decarboxylase activity"/>
    <property type="evidence" value="ECO:0007669"/>
    <property type="project" value="InterPro"/>
</dbReference>
<dbReference type="AlphaFoldDB" id="A0A6M0JUV8"/>
<reference evidence="6 7" key="1">
    <citation type="submission" date="2020-02" db="EMBL/GenBank/DDBJ databases">
        <title>Genome sequences of Thiorhodococcus mannitoliphagus and Thiorhodococcus minor, purple sulfur photosynthetic bacteria in the gammaproteobacterial family, Chromatiaceae.</title>
        <authorList>
            <person name="Aviles F.A."/>
            <person name="Meyer T.E."/>
            <person name="Kyndt J.A."/>
        </authorList>
    </citation>
    <scope>NUCLEOTIDE SEQUENCE [LARGE SCALE GENOMIC DNA]</scope>
    <source>
        <strain evidence="6 7">DSM 11518</strain>
    </source>
</reference>
<evidence type="ECO:0000313" key="6">
    <source>
        <dbReference type="EMBL" id="NEV60949.1"/>
    </source>
</evidence>
<feature type="chain" id="PRO_5026677487" evidence="5">
    <location>
        <begin position="25"/>
        <end position="403"/>
    </location>
</feature>
<dbReference type="GO" id="GO:0008654">
    <property type="term" value="P:phospholipid biosynthetic process"/>
    <property type="evidence" value="ECO:0007669"/>
    <property type="project" value="InterPro"/>
</dbReference>
<dbReference type="RefSeq" id="WP_164450998.1">
    <property type="nucleotide sequence ID" value="NZ_JAAIJQ010000006.1"/>
</dbReference>
<evidence type="ECO:0000313" key="7">
    <source>
        <dbReference type="Proteomes" id="UP000483379"/>
    </source>
</evidence>
<name>A0A6M0JUV8_9GAMM</name>
<evidence type="ECO:0000256" key="5">
    <source>
        <dbReference type="SAM" id="SignalP"/>
    </source>
</evidence>
<dbReference type="Pfam" id="PF02666">
    <property type="entry name" value="PS_Dcarbxylase"/>
    <property type="match status" value="1"/>
</dbReference>
<dbReference type="Proteomes" id="UP000483379">
    <property type="component" value="Unassembled WGS sequence"/>
</dbReference>
<protein>
    <submittedName>
        <fullName evidence="6">Phosphatidylserine decarboxylase</fullName>
    </submittedName>
</protein>
<evidence type="ECO:0000256" key="2">
    <source>
        <dbReference type="ARBA" id="ARBA00023145"/>
    </source>
</evidence>